<dbReference type="CDD" id="cd07031">
    <property type="entry name" value="RNAP_II_RPB3"/>
    <property type="match status" value="1"/>
</dbReference>
<dbReference type="SUPFAM" id="SSF56553">
    <property type="entry name" value="Insert subdomain of RNA polymerase alpha subunit"/>
    <property type="match status" value="1"/>
</dbReference>
<proteinExistence type="inferred from homology"/>
<dbReference type="GO" id="GO:0005665">
    <property type="term" value="C:RNA polymerase II, core complex"/>
    <property type="evidence" value="ECO:0007669"/>
    <property type="project" value="TreeGrafter"/>
</dbReference>
<keyword evidence="1 6" id="KW-0240">DNA-directed RNA polymerase</keyword>
<reference evidence="6 7" key="1">
    <citation type="submission" date="2019-03" db="EMBL/GenBank/DDBJ databases">
        <title>Rhodosporidium diobovatum UCD-FST 08-225 genome sequencing, assembly, and annotation.</title>
        <authorList>
            <person name="Fakankun I.U."/>
            <person name="Fristensky B."/>
            <person name="Levin D.B."/>
        </authorList>
    </citation>
    <scope>NUCLEOTIDE SEQUENCE [LARGE SCALE GENOMIC DNA]</scope>
    <source>
        <strain evidence="6 7">UCD-FST 08-225</strain>
    </source>
</reference>
<dbReference type="Gene3D" id="2.170.120.12">
    <property type="entry name" value="DNA-directed RNA polymerase, insert domain"/>
    <property type="match status" value="1"/>
</dbReference>
<dbReference type="HAMAP" id="MF_00320">
    <property type="entry name" value="RNApol_arch_Rpo3"/>
    <property type="match status" value="1"/>
</dbReference>
<evidence type="ECO:0000256" key="2">
    <source>
        <dbReference type="ARBA" id="ARBA00023163"/>
    </source>
</evidence>
<dbReference type="EMBL" id="SOZI01000042">
    <property type="protein sequence ID" value="TNY21527.1"/>
    <property type="molecule type" value="Genomic_DNA"/>
</dbReference>
<evidence type="ECO:0000313" key="7">
    <source>
        <dbReference type="Proteomes" id="UP000311382"/>
    </source>
</evidence>
<dbReference type="Gene3D" id="3.30.1360.10">
    <property type="entry name" value="RNA polymerase, RBP11-like subunit"/>
    <property type="match status" value="1"/>
</dbReference>
<feature type="domain" description="DNA-directed RNA polymerase RpoA/D/Rpb3-type" evidence="5">
    <location>
        <begin position="33"/>
        <end position="281"/>
    </location>
</feature>
<evidence type="ECO:0000313" key="6">
    <source>
        <dbReference type="EMBL" id="TNY21527.1"/>
    </source>
</evidence>
<dbReference type="PANTHER" id="PTHR11800:SF2">
    <property type="entry name" value="DNA-DIRECTED RNA POLYMERASE II SUBUNIT RPB3"/>
    <property type="match status" value="1"/>
</dbReference>
<dbReference type="InterPro" id="IPR036603">
    <property type="entry name" value="RBP11-like"/>
</dbReference>
<dbReference type="InterPro" id="IPR022842">
    <property type="entry name" value="RNAP_Rpo3/Rpb3/RPAC1"/>
</dbReference>
<name>A0A5C5FX83_9BASI</name>
<dbReference type="GO" id="GO:0006366">
    <property type="term" value="P:transcription by RNA polymerase II"/>
    <property type="evidence" value="ECO:0007669"/>
    <property type="project" value="TreeGrafter"/>
</dbReference>
<sequence length="426" mass="44231">MQGVVGELPMQPPATYDGQDVRVKVTELSKDGHVHFILDGVHLGLANSLRRSMISRIDTLAIDQVQITENTSVLPDEMLAHRLGLVPLNSEGMERQVKNYNKECECDSFCGLCSVTLTLDAKCTTGTMEVTTKNLLVEGGGPSDIGKPAPSPDPKIQDGILLAKLAKGQEIHLRCIATKGRALEHAKWSPVAAVGFEYDPYNKLKHTDLWFEVGTDPRDEWPVSENGKYEKKPEDTDAFAFDEKPSRFYYDVEAVGQLKPEDIVLKGLDALILQIGQLRQGLHDLTNQGEPQHHPDQVMMNGGGPMMMGGGGEGAFGVGDGGYAAPNAYGGAYGAPPPPGGGAYGYGAPQGQGQGQGGYAPPAMPAYGASPAHYGAGGRAQGQGQGGYGGAATPSYGGAGAGAGGAAGANGAAGGGGGGWGGNDPW</sequence>
<dbReference type="Proteomes" id="UP000311382">
    <property type="component" value="Unassembled WGS sequence"/>
</dbReference>
<dbReference type="SUPFAM" id="SSF55257">
    <property type="entry name" value="RBP11-like subunits of RNA polymerase"/>
    <property type="match status" value="1"/>
</dbReference>
<accession>A0A5C5FX83</accession>
<feature type="region of interest" description="Disordered" evidence="4">
    <location>
        <begin position="402"/>
        <end position="426"/>
    </location>
</feature>
<dbReference type="Pfam" id="PF01193">
    <property type="entry name" value="RNA_pol_L"/>
    <property type="match status" value="1"/>
</dbReference>
<dbReference type="STRING" id="5288.A0A5C5FX83"/>
<dbReference type="AlphaFoldDB" id="A0A5C5FX83"/>
<keyword evidence="2" id="KW-0804">Transcription</keyword>
<evidence type="ECO:0000256" key="1">
    <source>
        <dbReference type="ARBA" id="ARBA00022478"/>
    </source>
</evidence>
<dbReference type="InterPro" id="IPR050518">
    <property type="entry name" value="Rpo3/RPB3_RNA_Pol_subunit"/>
</dbReference>
<dbReference type="Pfam" id="PF01000">
    <property type="entry name" value="RNA_pol_A_bac"/>
    <property type="match status" value="1"/>
</dbReference>
<dbReference type="GO" id="GO:0003677">
    <property type="term" value="F:DNA binding"/>
    <property type="evidence" value="ECO:0007669"/>
    <property type="project" value="InterPro"/>
</dbReference>
<keyword evidence="7" id="KW-1185">Reference proteome</keyword>
<dbReference type="SMART" id="SM00662">
    <property type="entry name" value="RPOLD"/>
    <property type="match status" value="1"/>
</dbReference>
<evidence type="ECO:0000256" key="4">
    <source>
        <dbReference type="SAM" id="MobiDB-lite"/>
    </source>
</evidence>
<dbReference type="GO" id="GO:0046983">
    <property type="term" value="F:protein dimerization activity"/>
    <property type="evidence" value="ECO:0007669"/>
    <property type="project" value="InterPro"/>
</dbReference>
<evidence type="ECO:0000256" key="3">
    <source>
        <dbReference type="ARBA" id="ARBA00025804"/>
    </source>
</evidence>
<comment type="similarity">
    <text evidence="3">Belongs to the archaeal Rpo3/eukaryotic RPB3 RNA polymerase subunit family.</text>
</comment>
<dbReference type="InterPro" id="IPR011263">
    <property type="entry name" value="DNA-dir_RNA_pol_RpoA/D/Rpb3"/>
</dbReference>
<dbReference type="PROSITE" id="PS00446">
    <property type="entry name" value="RNA_POL_D_30KD"/>
    <property type="match status" value="1"/>
</dbReference>
<dbReference type="GO" id="GO:0003899">
    <property type="term" value="F:DNA-directed RNA polymerase activity"/>
    <property type="evidence" value="ECO:0007669"/>
    <property type="project" value="InterPro"/>
</dbReference>
<evidence type="ECO:0000259" key="5">
    <source>
        <dbReference type="SMART" id="SM00662"/>
    </source>
</evidence>
<gene>
    <name evidence="6" type="ORF">DMC30DRAFT_394837</name>
</gene>
<dbReference type="PANTHER" id="PTHR11800">
    <property type="entry name" value="DNA-DIRECTED RNA POLYMERASE"/>
    <property type="match status" value="1"/>
</dbReference>
<dbReference type="OrthoDB" id="270173at2759"/>
<comment type="caution">
    <text evidence="6">The sequence shown here is derived from an EMBL/GenBank/DDBJ whole genome shotgun (WGS) entry which is preliminary data.</text>
</comment>
<organism evidence="6 7">
    <name type="scientific">Rhodotorula diobovata</name>
    <dbReference type="NCBI Taxonomy" id="5288"/>
    <lineage>
        <taxon>Eukaryota</taxon>
        <taxon>Fungi</taxon>
        <taxon>Dikarya</taxon>
        <taxon>Basidiomycota</taxon>
        <taxon>Pucciniomycotina</taxon>
        <taxon>Microbotryomycetes</taxon>
        <taxon>Sporidiobolales</taxon>
        <taxon>Sporidiobolaceae</taxon>
        <taxon>Rhodotorula</taxon>
    </lineage>
</organism>
<dbReference type="InterPro" id="IPR011262">
    <property type="entry name" value="DNA-dir_RNA_pol_insert"/>
</dbReference>
<dbReference type="InterPro" id="IPR036643">
    <property type="entry name" value="RNApol_insert_sf"/>
</dbReference>
<protein>
    <submittedName>
        <fullName evidence="6">DNA-directed RNA polymerase</fullName>
    </submittedName>
</protein>
<dbReference type="InterPro" id="IPR001514">
    <property type="entry name" value="DNA-dir_RNA_pol_30-40kDasu_CS"/>
</dbReference>